<feature type="non-terminal residue" evidence="1">
    <location>
        <position position="1"/>
    </location>
</feature>
<dbReference type="Proteomes" id="UP000784294">
    <property type="component" value="Unassembled WGS sequence"/>
</dbReference>
<organism evidence="1 2">
    <name type="scientific">Protopolystoma xenopodis</name>
    <dbReference type="NCBI Taxonomy" id="117903"/>
    <lineage>
        <taxon>Eukaryota</taxon>
        <taxon>Metazoa</taxon>
        <taxon>Spiralia</taxon>
        <taxon>Lophotrochozoa</taxon>
        <taxon>Platyhelminthes</taxon>
        <taxon>Monogenea</taxon>
        <taxon>Polyopisthocotylea</taxon>
        <taxon>Polystomatidea</taxon>
        <taxon>Polystomatidae</taxon>
        <taxon>Protopolystoma</taxon>
    </lineage>
</organism>
<gene>
    <name evidence="1" type="ORF">PXEA_LOCUS33246</name>
</gene>
<dbReference type="AlphaFoldDB" id="A0A448XLV3"/>
<comment type="caution">
    <text evidence="1">The sequence shown here is derived from an EMBL/GenBank/DDBJ whole genome shotgun (WGS) entry which is preliminary data.</text>
</comment>
<sequence length="74" mass="8007">MGARGNVAESLSCQARMLHCHGSTPSGDVVPSTQLTKARLGFTRNEEGCLMNCLNLKVMLKPNGCRTGFGRRLQ</sequence>
<evidence type="ECO:0000313" key="2">
    <source>
        <dbReference type="Proteomes" id="UP000784294"/>
    </source>
</evidence>
<name>A0A448XLV3_9PLAT</name>
<protein>
    <submittedName>
        <fullName evidence="1">Uncharacterized protein</fullName>
    </submittedName>
</protein>
<proteinExistence type="predicted"/>
<evidence type="ECO:0000313" key="1">
    <source>
        <dbReference type="EMBL" id="VEL39806.1"/>
    </source>
</evidence>
<dbReference type="EMBL" id="CAAALY010262596">
    <property type="protein sequence ID" value="VEL39806.1"/>
    <property type="molecule type" value="Genomic_DNA"/>
</dbReference>
<keyword evidence="2" id="KW-1185">Reference proteome</keyword>
<reference evidence="1" key="1">
    <citation type="submission" date="2018-11" db="EMBL/GenBank/DDBJ databases">
        <authorList>
            <consortium name="Pathogen Informatics"/>
        </authorList>
    </citation>
    <scope>NUCLEOTIDE SEQUENCE</scope>
</reference>
<accession>A0A448XLV3</accession>